<keyword evidence="3" id="KW-1185">Reference proteome</keyword>
<dbReference type="InParanoid" id="A0A7M7MHL9"/>
<dbReference type="PANTHER" id="PTHR33964">
    <property type="entry name" value="RE45066P-RELATED"/>
    <property type="match status" value="1"/>
</dbReference>
<dbReference type="EnsemblMetazoa" id="XM_022807646">
    <property type="protein sequence ID" value="XP_022663381"/>
    <property type="gene ID" value="LOC111251238"/>
</dbReference>
<keyword evidence="1" id="KW-0732">Signal</keyword>
<dbReference type="KEGG" id="vde:111251238"/>
<dbReference type="Proteomes" id="UP000594260">
    <property type="component" value="Unplaced"/>
</dbReference>
<name>A0A7M7MHL9_VARDE</name>
<protein>
    <submittedName>
        <fullName evidence="2">Uncharacterized protein</fullName>
    </submittedName>
</protein>
<feature type="chain" id="PRO_5029910429" evidence="1">
    <location>
        <begin position="25"/>
        <end position="244"/>
    </location>
</feature>
<evidence type="ECO:0000313" key="3">
    <source>
        <dbReference type="Proteomes" id="UP000594260"/>
    </source>
</evidence>
<dbReference type="RefSeq" id="XP_022663381.1">
    <property type="nucleotide sequence ID" value="XM_022807646.1"/>
</dbReference>
<feature type="signal peptide" evidence="1">
    <location>
        <begin position="1"/>
        <end position="24"/>
    </location>
</feature>
<evidence type="ECO:0000256" key="1">
    <source>
        <dbReference type="SAM" id="SignalP"/>
    </source>
</evidence>
<proteinExistence type="predicted"/>
<reference evidence="2" key="1">
    <citation type="submission" date="2021-01" db="UniProtKB">
        <authorList>
            <consortium name="EnsemblMetazoa"/>
        </authorList>
    </citation>
    <scope>IDENTIFICATION</scope>
</reference>
<evidence type="ECO:0000313" key="2">
    <source>
        <dbReference type="EnsemblMetazoa" id="XP_022663381"/>
    </source>
</evidence>
<dbReference type="GeneID" id="111251238"/>
<dbReference type="PANTHER" id="PTHR33964:SF1">
    <property type="entry name" value="RE45066P"/>
    <property type="match status" value="1"/>
</dbReference>
<sequence>MTITVFVLGCILTLLSYCCGTTRATTTASSKEETGGLDFDRCGFTALDHATADLVFFGNGPLAPISEEELVDECVRLRASLRSTKRYANNCTMGLGQVMLKMFVEAARKELEYRCDGKGKEEYLKLTPCLVEKSGPALHKCNVRYSGYLQAITEQNKTDRIPFACCYHAKFERCVTNVAKKCGEEHAKFSAKIVASMSEELNDTVCRKWVRNPSLCRSLPKVIPVKSPRYMTMLPNLMSILDTI</sequence>
<dbReference type="OMA" id="CANDWAN"/>
<dbReference type="AlphaFoldDB" id="A0A7M7MHL9"/>
<dbReference type="OrthoDB" id="10486793at2759"/>
<organism evidence="2 3">
    <name type="scientific">Varroa destructor</name>
    <name type="common">Honeybee mite</name>
    <dbReference type="NCBI Taxonomy" id="109461"/>
    <lineage>
        <taxon>Eukaryota</taxon>
        <taxon>Metazoa</taxon>
        <taxon>Ecdysozoa</taxon>
        <taxon>Arthropoda</taxon>
        <taxon>Chelicerata</taxon>
        <taxon>Arachnida</taxon>
        <taxon>Acari</taxon>
        <taxon>Parasitiformes</taxon>
        <taxon>Mesostigmata</taxon>
        <taxon>Gamasina</taxon>
        <taxon>Dermanyssoidea</taxon>
        <taxon>Varroidae</taxon>
        <taxon>Varroa</taxon>
    </lineage>
</organism>
<accession>A0A7M7MHL9</accession>